<dbReference type="EMBL" id="JAHRHJ020000007">
    <property type="protein sequence ID" value="KAH9307339.1"/>
    <property type="molecule type" value="Genomic_DNA"/>
</dbReference>
<feature type="non-terminal residue" evidence="1">
    <location>
        <position position="69"/>
    </location>
</feature>
<comment type="caution">
    <text evidence="1">The sequence shown here is derived from an EMBL/GenBank/DDBJ whole genome shotgun (WGS) entry which is preliminary data.</text>
</comment>
<reference evidence="1 2" key="1">
    <citation type="journal article" date="2021" name="Nat. Plants">
        <title>The Taxus genome provides insights into paclitaxel biosynthesis.</title>
        <authorList>
            <person name="Xiong X."/>
            <person name="Gou J."/>
            <person name="Liao Q."/>
            <person name="Li Y."/>
            <person name="Zhou Q."/>
            <person name="Bi G."/>
            <person name="Li C."/>
            <person name="Du R."/>
            <person name="Wang X."/>
            <person name="Sun T."/>
            <person name="Guo L."/>
            <person name="Liang H."/>
            <person name="Lu P."/>
            <person name="Wu Y."/>
            <person name="Zhang Z."/>
            <person name="Ro D.K."/>
            <person name="Shang Y."/>
            <person name="Huang S."/>
            <person name="Yan J."/>
        </authorList>
    </citation>
    <scope>NUCLEOTIDE SEQUENCE [LARGE SCALE GENOMIC DNA]</scope>
    <source>
        <strain evidence="1">Ta-2019</strain>
    </source>
</reference>
<gene>
    <name evidence="1" type="ORF">KI387_035250</name>
</gene>
<feature type="non-terminal residue" evidence="1">
    <location>
        <position position="1"/>
    </location>
</feature>
<accession>A0AA38KNV0</accession>
<proteinExistence type="predicted"/>
<sequence>ISSIAFSESRKTRTEERGPFLARVRRVEVIYVLHKTRRRTEILHQTTWIQKLGLHRLLDDKMRTAMMHS</sequence>
<evidence type="ECO:0000313" key="2">
    <source>
        <dbReference type="Proteomes" id="UP000824469"/>
    </source>
</evidence>
<dbReference type="AlphaFoldDB" id="A0AA38KNV0"/>
<name>A0AA38KNV0_TAXCH</name>
<evidence type="ECO:0000313" key="1">
    <source>
        <dbReference type="EMBL" id="KAH9307339.1"/>
    </source>
</evidence>
<keyword evidence="2" id="KW-1185">Reference proteome</keyword>
<dbReference type="Proteomes" id="UP000824469">
    <property type="component" value="Unassembled WGS sequence"/>
</dbReference>
<organism evidence="1 2">
    <name type="scientific">Taxus chinensis</name>
    <name type="common">Chinese yew</name>
    <name type="synonym">Taxus wallichiana var. chinensis</name>
    <dbReference type="NCBI Taxonomy" id="29808"/>
    <lineage>
        <taxon>Eukaryota</taxon>
        <taxon>Viridiplantae</taxon>
        <taxon>Streptophyta</taxon>
        <taxon>Embryophyta</taxon>
        <taxon>Tracheophyta</taxon>
        <taxon>Spermatophyta</taxon>
        <taxon>Pinopsida</taxon>
        <taxon>Pinidae</taxon>
        <taxon>Conifers II</taxon>
        <taxon>Cupressales</taxon>
        <taxon>Taxaceae</taxon>
        <taxon>Taxus</taxon>
    </lineage>
</organism>
<protein>
    <submittedName>
        <fullName evidence="1">Uncharacterized protein</fullName>
    </submittedName>
</protein>